<keyword evidence="2" id="KW-1185">Reference proteome</keyword>
<sequence length="63" mass="7200">MQYKSCTWHSPCDFASYQLPVTSHQFPVASYQSAVEGRLSYLWKQQDELGDSGTAGHHSMYKK</sequence>
<organism evidence="2">
    <name type="scientific">Drosophila sechellia</name>
    <name type="common">Fruit fly</name>
    <dbReference type="NCBI Taxonomy" id="7238"/>
    <lineage>
        <taxon>Eukaryota</taxon>
        <taxon>Metazoa</taxon>
        <taxon>Ecdysozoa</taxon>
        <taxon>Arthropoda</taxon>
        <taxon>Hexapoda</taxon>
        <taxon>Insecta</taxon>
        <taxon>Pterygota</taxon>
        <taxon>Neoptera</taxon>
        <taxon>Endopterygota</taxon>
        <taxon>Diptera</taxon>
        <taxon>Brachycera</taxon>
        <taxon>Muscomorpha</taxon>
        <taxon>Ephydroidea</taxon>
        <taxon>Drosophilidae</taxon>
        <taxon>Drosophila</taxon>
        <taxon>Sophophora</taxon>
    </lineage>
</organism>
<accession>B4IIP2</accession>
<dbReference type="EMBL" id="CH480844">
    <property type="protein sequence ID" value="EDW49813.1"/>
    <property type="molecule type" value="Genomic_DNA"/>
</dbReference>
<reference evidence="1 2" key="1">
    <citation type="journal article" date="2007" name="Nature">
        <title>Evolution of genes and genomes on the Drosophila phylogeny.</title>
        <authorList>
            <consortium name="Drosophila 12 Genomes Consortium"/>
            <person name="Clark A.G."/>
            <person name="Eisen M.B."/>
            <person name="Smith D.R."/>
            <person name="Bergman C.M."/>
            <person name="Oliver B."/>
            <person name="Markow T.A."/>
            <person name="Kaufman T.C."/>
            <person name="Kellis M."/>
            <person name="Gelbart W."/>
            <person name="Iyer V.N."/>
            <person name="Pollard D.A."/>
            <person name="Sackton T.B."/>
            <person name="Larracuente A.M."/>
            <person name="Singh N.D."/>
            <person name="Abad J.P."/>
            <person name="Abt D.N."/>
            <person name="Adryan B."/>
            <person name="Aguade M."/>
            <person name="Akashi H."/>
            <person name="Anderson W.W."/>
            <person name="Aquadro C.F."/>
            <person name="Ardell D.H."/>
            <person name="Arguello R."/>
            <person name="Artieri C.G."/>
            <person name="Barbash D.A."/>
            <person name="Barker D."/>
            <person name="Barsanti P."/>
            <person name="Batterham P."/>
            <person name="Batzoglou S."/>
            <person name="Begun D."/>
            <person name="Bhutkar A."/>
            <person name="Blanco E."/>
            <person name="Bosak S.A."/>
            <person name="Bradley R.K."/>
            <person name="Brand A.D."/>
            <person name="Brent M.R."/>
            <person name="Brooks A.N."/>
            <person name="Brown R.H."/>
            <person name="Butlin R.K."/>
            <person name="Caggese C."/>
            <person name="Calvi B.R."/>
            <person name="Bernardo de Carvalho A."/>
            <person name="Caspi A."/>
            <person name="Castrezana S."/>
            <person name="Celniker S.E."/>
            <person name="Chang J.L."/>
            <person name="Chapple C."/>
            <person name="Chatterji S."/>
            <person name="Chinwalla A."/>
            <person name="Civetta A."/>
            <person name="Clifton S.W."/>
            <person name="Comeron J.M."/>
            <person name="Costello J.C."/>
            <person name="Coyne J.A."/>
            <person name="Daub J."/>
            <person name="David R.G."/>
            <person name="Delcher A.L."/>
            <person name="Delehaunty K."/>
            <person name="Do C.B."/>
            <person name="Ebling H."/>
            <person name="Edwards K."/>
            <person name="Eickbush T."/>
            <person name="Evans J.D."/>
            <person name="Filipski A."/>
            <person name="Findeiss S."/>
            <person name="Freyhult E."/>
            <person name="Fulton L."/>
            <person name="Fulton R."/>
            <person name="Garcia A.C."/>
            <person name="Gardiner A."/>
            <person name="Garfield D.A."/>
            <person name="Garvin B.E."/>
            <person name="Gibson G."/>
            <person name="Gilbert D."/>
            <person name="Gnerre S."/>
            <person name="Godfrey J."/>
            <person name="Good R."/>
            <person name="Gotea V."/>
            <person name="Gravely B."/>
            <person name="Greenberg A.J."/>
            <person name="Griffiths-Jones S."/>
            <person name="Gross S."/>
            <person name="Guigo R."/>
            <person name="Gustafson E.A."/>
            <person name="Haerty W."/>
            <person name="Hahn M.W."/>
            <person name="Halligan D.L."/>
            <person name="Halpern A.L."/>
            <person name="Halter G.M."/>
            <person name="Han M.V."/>
            <person name="Heger A."/>
            <person name="Hillier L."/>
            <person name="Hinrichs A.S."/>
            <person name="Holmes I."/>
            <person name="Hoskins R.A."/>
            <person name="Hubisz M.J."/>
            <person name="Hultmark D."/>
            <person name="Huntley M.A."/>
            <person name="Jaffe D.B."/>
            <person name="Jagadeeshan S."/>
            <person name="Jeck W.R."/>
            <person name="Johnson J."/>
            <person name="Jones C.D."/>
            <person name="Jordan W.C."/>
            <person name="Karpen G.H."/>
            <person name="Kataoka E."/>
            <person name="Keightley P.D."/>
            <person name="Kheradpour P."/>
            <person name="Kirkness E.F."/>
            <person name="Koerich L.B."/>
            <person name="Kristiansen K."/>
            <person name="Kudrna D."/>
            <person name="Kulathinal R.J."/>
            <person name="Kumar S."/>
            <person name="Kwok R."/>
            <person name="Lander E."/>
            <person name="Langley C.H."/>
            <person name="Lapoint R."/>
            <person name="Lazzaro B.P."/>
            <person name="Lee S.J."/>
            <person name="Levesque L."/>
            <person name="Li R."/>
            <person name="Lin C.F."/>
            <person name="Lin M.F."/>
            <person name="Lindblad-Toh K."/>
            <person name="Llopart A."/>
            <person name="Long M."/>
            <person name="Low L."/>
            <person name="Lozovsky E."/>
            <person name="Lu J."/>
            <person name="Luo M."/>
            <person name="Machado C.A."/>
            <person name="Makalowski W."/>
            <person name="Marzo M."/>
            <person name="Matsuda M."/>
            <person name="Matzkin L."/>
            <person name="McAllister B."/>
            <person name="McBride C.S."/>
            <person name="McKernan B."/>
            <person name="McKernan K."/>
            <person name="Mendez-Lago M."/>
            <person name="Minx P."/>
            <person name="Mollenhauer M.U."/>
            <person name="Montooth K."/>
            <person name="Mount S.M."/>
            <person name="Mu X."/>
            <person name="Myers E."/>
            <person name="Negre B."/>
            <person name="Newfeld S."/>
            <person name="Nielsen R."/>
            <person name="Noor M.A."/>
            <person name="O'Grady P."/>
            <person name="Pachter L."/>
            <person name="Papaceit M."/>
            <person name="Parisi M.J."/>
            <person name="Parisi M."/>
            <person name="Parts L."/>
            <person name="Pedersen J.S."/>
            <person name="Pesole G."/>
            <person name="Phillippy A.M."/>
            <person name="Ponting C.P."/>
            <person name="Pop M."/>
            <person name="Porcelli D."/>
            <person name="Powell J.R."/>
            <person name="Prohaska S."/>
            <person name="Pruitt K."/>
            <person name="Puig M."/>
            <person name="Quesneville H."/>
            <person name="Ram K.R."/>
            <person name="Rand D."/>
            <person name="Rasmussen M.D."/>
            <person name="Reed L.K."/>
            <person name="Reenan R."/>
            <person name="Reily A."/>
            <person name="Remington K.A."/>
            <person name="Rieger T.T."/>
            <person name="Ritchie M.G."/>
            <person name="Robin C."/>
            <person name="Rogers Y.H."/>
            <person name="Rohde C."/>
            <person name="Rozas J."/>
            <person name="Rubenfield M.J."/>
            <person name="Ruiz A."/>
            <person name="Russo S."/>
            <person name="Salzberg S.L."/>
            <person name="Sanchez-Gracia A."/>
            <person name="Saranga D.J."/>
            <person name="Sato H."/>
            <person name="Schaeffer S.W."/>
            <person name="Schatz M.C."/>
            <person name="Schlenke T."/>
            <person name="Schwartz R."/>
            <person name="Segarra C."/>
            <person name="Singh R.S."/>
            <person name="Sirot L."/>
            <person name="Sirota M."/>
            <person name="Sisneros N.B."/>
            <person name="Smith C.D."/>
            <person name="Smith T.F."/>
            <person name="Spieth J."/>
            <person name="Stage D.E."/>
            <person name="Stark A."/>
            <person name="Stephan W."/>
            <person name="Strausberg R.L."/>
            <person name="Strempel S."/>
            <person name="Sturgill D."/>
            <person name="Sutton G."/>
            <person name="Sutton G.G."/>
            <person name="Tao W."/>
            <person name="Teichmann S."/>
            <person name="Tobari Y.N."/>
            <person name="Tomimura Y."/>
            <person name="Tsolas J.M."/>
            <person name="Valente V.L."/>
            <person name="Venter E."/>
            <person name="Venter J.C."/>
            <person name="Vicario S."/>
            <person name="Vieira F.G."/>
            <person name="Vilella A.J."/>
            <person name="Villasante A."/>
            <person name="Walenz B."/>
            <person name="Wang J."/>
            <person name="Wasserman M."/>
            <person name="Watts T."/>
            <person name="Wilson D."/>
            <person name="Wilson R.K."/>
            <person name="Wing R.A."/>
            <person name="Wolfner M.F."/>
            <person name="Wong A."/>
            <person name="Wong G.K."/>
            <person name="Wu C.I."/>
            <person name="Wu G."/>
            <person name="Yamamoto D."/>
            <person name="Yang H.P."/>
            <person name="Yang S.P."/>
            <person name="Yorke J.A."/>
            <person name="Yoshida K."/>
            <person name="Zdobnov E."/>
            <person name="Zhang P."/>
            <person name="Zhang Y."/>
            <person name="Zimin A.V."/>
            <person name="Baldwin J."/>
            <person name="Abdouelleil A."/>
            <person name="Abdulkadir J."/>
            <person name="Abebe A."/>
            <person name="Abera B."/>
            <person name="Abreu J."/>
            <person name="Acer S.C."/>
            <person name="Aftuck L."/>
            <person name="Alexander A."/>
            <person name="An P."/>
            <person name="Anderson E."/>
            <person name="Anderson S."/>
            <person name="Arachi H."/>
            <person name="Azer M."/>
            <person name="Bachantsang P."/>
            <person name="Barry A."/>
            <person name="Bayul T."/>
            <person name="Berlin A."/>
            <person name="Bessette D."/>
            <person name="Bloom T."/>
            <person name="Blye J."/>
            <person name="Boguslavskiy L."/>
            <person name="Bonnet C."/>
            <person name="Boukhgalter B."/>
            <person name="Bourzgui I."/>
            <person name="Brown A."/>
            <person name="Cahill P."/>
            <person name="Channer S."/>
            <person name="Cheshatsang Y."/>
            <person name="Chuda L."/>
            <person name="Citroen M."/>
            <person name="Collymore A."/>
            <person name="Cooke P."/>
            <person name="Costello M."/>
            <person name="D'Aco K."/>
            <person name="Daza R."/>
            <person name="De Haan G."/>
            <person name="DeGray S."/>
            <person name="DeMaso C."/>
            <person name="Dhargay N."/>
            <person name="Dooley K."/>
            <person name="Dooley E."/>
            <person name="Doricent M."/>
            <person name="Dorje P."/>
            <person name="Dorjee K."/>
            <person name="Dupes A."/>
            <person name="Elong R."/>
            <person name="Falk J."/>
            <person name="Farina A."/>
            <person name="Faro S."/>
            <person name="Ferguson D."/>
            <person name="Fisher S."/>
            <person name="Foley C.D."/>
            <person name="Franke A."/>
            <person name="Friedrich D."/>
            <person name="Gadbois L."/>
            <person name="Gearin G."/>
            <person name="Gearin C.R."/>
            <person name="Giannoukos G."/>
            <person name="Goode T."/>
            <person name="Graham J."/>
            <person name="Grandbois E."/>
            <person name="Grewal S."/>
            <person name="Gyaltsen K."/>
            <person name="Hafez N."/>
            <person name="Hagos B."/>
            <person name="Hall J."/>
            <person name="Henson C."/>
            <person name="Hollinger A."/>
            <person name="Honan T."/>
            <person name="Huard M.D."/>
            <person name="Hughes L."/>
            <person name="Hurhula B."/>
            <person name="Husby M.E."/>
            <person name="Kamat A."/>
            <person name="Kanga B."/>
            <person name="Kashin S."/>
            <person name="Khazanovich D."/>
            <person name="Kisner P."/>
            <person name="Lance K."/>
            <person name="Lara M."/>
            <person name="Lee W."/>
            <person name="Lennon N."/>
            <person name="Letendre F."/>
            <person name="LeVine R."/>
            <person name="Lipovsky A."/>
            <person name="Liu X."/>
            <person name="Liu J."/>
            <person name="Liu S."/>
            <person name="Lokyitsang T."/>
            <person name="Lokyitsang Y."/>
            <person name="Lubonja R."/>
            <person name="Lui A."/>
            <person name="MacDonald P."/>
            <person name="Magnisalis V."/>
            <person name="Maru K."/>
            <person name="Matthews C."/>
            <person name="McCusker W."/>
            <person name="McDonough S."/>
            <person name="Mehta T."/>
            <person name="Meldrim J."/>
            <person name="Meneus L."/>
            <person name="Mihai O."/>
            <person name="Mihalev A."/>
            <person name="Mihova T."/>
            <person name="Mittelman R."/>
            <person name="Mlenga V."/>
            <person name="Montmayeur A."/>
            <person name="Mulrain L."/>
            <person name="Navidi A."/>
            <person name="Naylor J."/>
            <person name="Negash T."/>
            <person name="Nguyen T."/>
            <person name="Nguyen N."/>
            <person name="Nicol R."/>
            <person name="Norbu C."/>
            <person name="Norbu N."/>
            <person name="Novod N."/>
            <person name="O'Neill B."/>
            <person name="Osman S."/>
            <person name="Markiewicz E."/>
            <person name="Oyono O.L."/>
            <person name="Patti C."/>
            <person name="Phunkhang P."/>
            <person name="Pierre F."/>
            <person name="Priest M."/>
            <person name="Raghuraman S."/>
            <person name="Rege F."/>
            <person name="Reyes R."/>
            <person name="Rise C."/>
            <person name="Rogov P."/>
            <person name="Ross K."/>
            <person name="Ryan E."/>
            <person name="Settipalli S."/>
            <person name="Shea T."/>
            <person name="Sherpa N."/>
            <person name="Shi L."/>
            <person name="Shih D."/>
            <person name="Sparrow T."/>
            <person name="Spaulding J."/>
            <person name="Stalker J."/>
            <person name="Stange-Thomann N."/>
            <person name="Stavropoulos S."/>
            <person name="Stone C."/>
            <person name="Strader C."/>
            <person name="Tesfaye S."/>
            <person name="Thomson T."/>
            <person name="Thoulutsang Y."/>
            <person name="Thoulutsang D."/>
            <person name="Topham K."/>
            <person name="Topping I."/>
            <person name="Tsamla T."/>
            <person name="Vassiliev H."/>
            <person name="Vo A."/>
            <person name="Wangchuk T."/>
            <person name="Wangdi T."/>
            <person name="Weiand M."/>
            <person name="Wilkinson J."/>
            <person name="Wilson A."/>
            <person name="Yadav S."/>
            <person name="Young G."/>
            <person name="Yu Q."/>
            <person name="Zembek L."/>
            <person name="Zhong D."/>
            <person name="Zimmer A."/>
            <person name="Zwirko Z."/>
            <person name="Jaffe D.B."/>
            <person name="Alvarez P."/>
            <person name="Brockman W."/>
            <person name="Butler J."/>
            <person name="Chin C."/>
            <person name="Gnerre S."/>
            <person name="Grabherr M."/>
            <person name="Kleber M."/>
            <person name="Mauceli E."/>
            <person name="MacCallum I."/>
        </authorList>
    </citation>
    <scope>NUCLEOTIDE SEQUENCE [LARGE SCALE GENOMIC DNA]</scope>
    <source>
        <strain evidence="2">Rob3c / Tucson 14021-0248.25</strain>
    </source>
</reference>
<dbReference type="HOGENOM" id="CLU_2888155_0_0_1"/>
<dbReference type="Proteomes" id="UP000001292">
    <property type="component" value="Unassembled WGS sequence"/>
</dbReference>
<name>B4IIP2_DROSE</name>
<dbReference type="AlphaFoldDB" id="B4IIP2"/>
<gene>
    <name evidence="1" type="primary">Dsec\GM16889</name>
    <name evidence="1" type="ORF">Dsec_GM16889</name>
</gene>
<evidence type="ECO:0000313" key="1">
    <source>
        <dbReference type="EMBL" id="EDW49813.1"/>
    </source>
</evidence>
<protein>
    <submittedName>
        <fullName evidence="1">GM16889</fullName>
    </submittedName>
</protein>
<proteinExistence type="predicted"/>
<evidence type="ECO:0000313" key="2">
    <source>
        <dbReference type="Proteomes" id="UP000001292"/>
    </source>
</evidence>